<proteinExistence type="predicted"/>
<accession>A0A9Q9SS18</accession>
<reference evidence="1" key="2">
    <citation type="submission" date="2022-10" db="EMBL/GenBank/DDBJ databases">
        <authorList>
            <person name="Ngo T.-E."/>
        </authorList>
    </citation>
    <scope>NUCLEOTIDE SEQUENCE</scope>
    <source>
        <strain evidence="1">JHB</strain>
    </source>
</reference>
<gene>
    <name evidence="1" type="ORF">BJP36_40075</name>
</gene>
<organism evidence="1">
    <name type="scientific">Moorena producens (strain JHB)</name>
    <dbReference type="NCBI Taxonomy" id="1454205"/>
    <lineage>
        <taxon>Bacteria</taxon>
        <taxon>Bacillati</taxon>
        <taxon>Cyanobacteriota</taxon>
        <taxon>Cyanophyceae</taxon>
        <taxon>Coleofasciculales</taxon>
        <taxon>Coleofasciculaceae</taxon>
        <taxon>Moorena</taxon>
    </lineage>
</organism>
<dbReference type="EMBL" id="CP017708">
    <property type="protein sequence ID" value="WAN68576.1"/>
    <property type="molecule type" value="Genomic_DNA"/>
</dbReference>
<protein>
    <submittedName>
        <fullName evidence="1">Uncharacterized protein</fullName>
    </submittedName>
</protein>
<dbReference type="AlphaFoldDB" id="A0A9Q9SS18"/>
<sequence length="57" mass="6532">MPEFYIIHSKFFILTDNLKLTNLPFGNAKGEQLQPSTFNLKTTNLKILKSFNPKSCV</sequence>
<reference evidence="1" key="1">
    <citation type="journal article" date="2017" name="Proc. Natl. Acad. Sci. U.S.A.">
        <title>Comparative genomics uncovers the prolific and distinctive metabolic potential of the cyanobacterial genus Moorea.</title>
        <authorList>
            <person name="Leao T."/>
            <person name="Castelao G."/>
            <person name="Korobeynikov A."/>
            <person name="Monroe E.A."/>
            <person name="Podell S."/>
            <person name="Glukhov E."/>
            <person name="Allen E.E."/>
            <person name="Gerwick W.H."/>
            <person name="Gerwick L."/>
        </authorList>
    </citation>
    <scope>NUCLEOTIDE SEQUENCE</scope>
    <source>
        <strain evidence="1">JHB</strain>
    </source>
</reference>
<name>A0A9Q9SS18_MOOP1</name>
<dbReference type="Proteomes" id="UP000176944">
    <property type="component" value="Chromosome"/>
</dbReference>
<evidence type="ECO:0000313" key="1">
    <source>
        <dbReference type="EMBL" id="WAN68576.1"/>
    </source>
</evidence>